<dbReference type="PROSITE" id="PS50287">
    <property type="entry name" value="SRCR_2"/>
    <property type="match status" value="4"/>
</dbReference>
<evidence type="ECO:0000256" key="7">
    <source>
        <dbReference type="ARBA" id="ARBA00022729"/>
    </source>
</evidence>
<evidence type="ECO:0000256" key="17">
    <source>
        <dbReference type="SAM" id="SignalP"/>
    </source>
</evidence>
<feature type="disulfide bond" evidence="15">
    <location>
        <begin position="294"/>
        <end position="355"/>
    </location>
</feature>
<evidence type="ECO:0000256" key="1">
    <source>
        <dbReference type="ARBA" id="ARBA00001935"/>
    </source>
</evidence>
<dbReference type="GO" id="GO:0005615">
    <property type="term" value="C:extracellular space"/>
    <property type="evidence" value="ECO:0007669"/>
    <property type="project" value="UniProtKB-UniRule"/>
</dbReference>
<evidence type="ECO:0000256" key="16">
    <source>
        <dbReference type="RuleBase" id="RU367046"/>
    </source>
</evidence>
<organism evidence="19 20">
    <name type="scientific">Leptobrachium leishanense</name>
    <name type="common">Leishan spiny toad</name>
    <dbReference type="NCBI Taxonomy" id="445787"/>
    <lineage>
        <taxon>Eukaryota</taxon>
        <taxon>Metazoa</taxon>
        <taxon>Chordata</taxon>
        <taxon>Craniata</taxon>
        <taxon>Vertebrata</taxon>
        <taxon>Euteleostomi</taxon>
        <taxon>Amphibia</taxon>
        <taxon>Batrachia</taxon>
        <taxon>Anura</taxon>
        <taxon>Pelobatoidea</taxon>
        <taxon>Megophryidae</taxon>
        <taxon>Leptobrachium</taxon>
    </lineage>
</organism>
<feature type="disulfide bond" evidence="15">
    <location>
        <begin position="493"/>
        <end position="503"/>
    </location>
</feature>
<keyword evidence="8" id="KW-0677">Repeat</keyword>
<evidence type="ECO:0000313" key="19">
    <source>
        <dbReference type="Ensembl" id="ENSLLEP00000026631.1"/>
    </source>
</evidence>
<feature type="disulfide bond" evidence="15">
    <location>
        <begin position="62"/>
        <end position="126"/>
    </location>
</feature>
<dbReference type="InterPro" id="IPR036772">
    <property type="entry name" value="SRCR-like_dom_sf"/>
</dbReference>
<evidence type="ECO:0000256" key="10">
    <source>
        <dbReference type="ARBA" id="ARBA00023002"/>
    </source>
</evidence>
<dbReference type="GO" id="GO:0005507">
    <property type="term" value="F:copper ion binding"/>
    <property type="evidence" value="ECO:0007669"/>
    <property type="project" value="UniProtKB-UniRule"/>
</dbReference>
<dbReference type="EC" id="1.4.3.13" evidence="16"/>
<dbReference type="Gene3D" id="3.10.250.10">
    <property type="entry name" value="SRCR-like domain"/>
    <property type="match status" value="4"/>
</dbReference>
<comment type="function">
    <text evidence="16">Mediates the post-translational oxidative deamination of lysine residues on target proteins leading to the formation of deaminated lysine (allysine).</text>
</comment>
<evidence type="ECO:0000259" key="18">
    <source>
        <dbReference type="PROSITE" id="PS50287"/>
    </source>
</evidence>
<evidence type="ECO:0000256" key="6">
    <source>
        <dbReference type="ARBA" id="ARBA00022723"/>
    </source>
</evidence>
<keyword evidence="7 17" id="KW-0732">Signal</keyword>
<feature type="signal peptide" evidence="17">
    <location>
        <begin position="1"/>
        <end position="17"/>
    </location>
</feature>
<keyword evidence="13" id="KW-0325">Glycoprotein</keyword>
<feature type="disulfide bond" evidence="15">
    <location>
        <begin position="106"/>
        <end position="116"/>
    </location>
</feature>
<feature type="domain" description="SRCR" evidence="18">
    <location>
        <begin position="422"/>
        <end position="525"/>
    </location>
</feature>
<comment type="cofactor">
    <cofactor evidence="1 16">
        <name>Cu cation</name>
        <dbReference type="ChEBI" id="CHEBI:23378"/>
    </cofactor>
</comment>
<dbReference type="FunFam" id="3.10.250.10:FF:000001">
    <property type="entry name" value="Lysyl oxidase 4 isoform X1"/>
    <property type="match status" value="2"/>
</dbReference>
<evidence type="ECO:0000256" key="11">
    <source>
        <dbReference type="ARBA" id="ARBA00023008"/>
    </source>
</evidence>
<dbReference type="SUPFAM" id="SSF56487">
    <property type="entry name" value="SRCR-like"/>
    <property type="match status" value="4"/>
</dbReference>
<evidence type="ECO:0000256" key="13">
    <source>
        <dbReference type="ARBA" id="ARBA00023180"/>
    </source>
</evidence>
<keyword evidence="9 16" id="KW-0801">TPQ</keyword>
<keyword evidence="20" id="KW-1185">Reference proteome</keyword>
<feature type="domain" description="SRCR" evidence="18">
    <location>
        <begin position="36"/>
        <end position="137"/>
    </location>
</feature>
<feature type="disulfide bond" evidence="15">
    <location>
        <begin position="325"/>
        <end position="335"/>
    </location>
</feature>
<accession>A0A8C5PQW4</accession>
<keyword evidence="12 15" id="KW-1015">Disulfide bond</keyword>
<dbReference type="InterPro" id="IPR019828">
    <property type="entry name" value="Lysyl_oxidase_CS"/>
</dbReference>
<dbReference type="GO" id="GO:0030199">
    <property type="term" value="P:collagen fibril organization"/>
    <property type="evidence" value="ECO:0007669"/>
    <property type="project" value="TreeGrafter"/>
</dbReference>
<proteinExistence type="inferred from homology"/>
<dbReference type="Pfam" id="PF01186">
    <property type="entry name" value="Lysyl_oxidase"/>
    <property type="match status" value="1"/>
</dbReference>
<evidence type="ECO:0000256" key="3">
    <source>
        <dbReference type="ARBA" id="ARBA00007492"/>
    </source>
</evidence>
<keyword evidence="11 16" id="KW-0186">Copper</keyword>
<dbReference type="SMART" id="SM00202">
    <property type="entry name" value="SR"/>
    <property type="match status" value="4"/>
</dbReference>
<comment type="similarity">
    <text evidence="3 16">Belongs to the lysyl oxidase family.</text>
</comment>
<keyword evidence="4 16" id="KW-0886">LTQ</keyword>
<dbReference type="GeneTree" id="ENSGT00940000158157"/>
<dbReference type="GO" id="GO:0004720">
    <property type="term" value="F:protein-lysine 6-oxidase activity"/>
    <property type="evidence" value="ECO:0007669"/>
    <property type="project" value="UniProtKB-UniRule"/>
</dbReference>
<feature type="domain" description="SRCR" evidence="18">
    <location>
        <begin position="366"/>
        <end position="419"/>
    </location>
</feature>
<feature type="disulfide bond" evidence="15">
    <location>
        <begin position="281"/>
        <end position="345"/>
    </location>
</feature>
<protein>
    <recommendedName>
        <fullName evidence="16">Lysyl oxidase homolog</fullName>
        <ecNumber evidence="16">1.4.3.13</ecNumber>
    </recommendedName>
</protein>
<comment type="caution">
    <text evidence="15">Lacks conserved residue(s) required for the propagation of feature annotation.</text>
</comment>
<dbReference type="Pfam" id="PF00530">
    <property type="entry name" value="SRCR"/>
    <property type="match status" value="4"/>
</dbReference>
<comment type="PTM">
    <text evidence="16">The lysine tyrosylquinone cross-link (LTQ) is generated by condensation of the epsilon-amino group of a lysine with a topaquinone produced by oxidation of tyrosine.</text>
</comment>
<keyword evidence="6 16" id="KW-0479">Metal-binding</keyword>
<dbReference type="OrthoDB" id="547291at2759"/>
<dbReference type="PRINTS" id="PR00258">
    <property type="entry name" value="SPERACTRCPTR"/>
</dbReference>
<evidence type="ECO:0000256" key="2">
    <source>
        <dbReference type="ARBA" id="ARBA00004239"/>
    </source>
</evidence>
<dbReference type="GO" id="GO:0016020">
    <property type="term" value="C:membrane"/>
    <property type="evidence" value="ECO:0007669"/>
    <property type="project" value="InterPro"/>
</dbReference>
<feature type="domain" description="SRCR" evidence="18">
    <location>
        <begin position="256"/>
        <end position="356"/>
    </location>
</feature>
<dbReference type="PANTHER" id="PTHR45817">
    <property type="entry name" value="LYSYL OXIDASE-LIKE-RELATED"/>
    <property type="match status" value="1"/>
</dbReference>
<keyword evidence="10 16" id="KW-0560">Oxidoreductase</keyword>
<evidence type="ECO:0000256" key="12">
    <source>
        <dbReference type="ARBA" id="ARBA00023157"/>
    </source>
</evidence>
<evidence type="ECO:0000256" key="14">
    <source>
        <dbReference type="ARBA" id="ARBA00047861"/>
    </source>
</evidence>
<feature type="disulfide bond" evidence="15">
    <location>
        <begin position="75"/>
        <end position="136"/>
    </location>
</feature>
<evidence type="ECO:0000256" key="4">
    <source>
        <dbReference type="ARBA" id="ARBA00022477"/>
    </source>
</evidence>
<dbReference type="PANTHER" id="PTHR45817:SF2">
    <property type="entry name" value="LYSYL OXIDASE HOMOLOG 3"/>
    <property type="match status" value="1"/>
</dbReference>
<evidence type="ECO:0000256" key="8">
    <source>
        <dbReference type="ARBA" id="ARBA00022737"/>
    </source>
</evidence>
<evidence type="ECO:0000256" key="15">
    <source>
        <dbReference type="PROSITE-ProRule" id="PRU00196"/>
    </source>
</evidence>
<dbReference type="FunFam" id="3.10.250.10:FF:000008">
    <property type="entry name" value="Lysyl oxidase homolog 2"/>
    <property type="match status" value="1"/>
</dbReference>
<dbReference type="PROSITE" id="PS00926">
    <property type="entry name" value="LYSYL_OXIDASE"/>
    <property type="match status" value="1"/>
</dbReference>
<reference evidence="19" key="2">
    <citation type="submission" date="2025-09" db="UniProtKB">
        <authorList>
            <consortium name="Ensembl"/>
        </authorList>
    </citation>
    <scope>IDENTIFICATION</scope>
</reference>
<sequence length="736" mass="82377">MFHLAAILWVIWTMCWAQQTPITTTRSPNPKSGLLFRLAGYPRKHNEGRVEVFYNQEWGTICDDDFTMENAHILCHHLGFTEATGWTHSAKYGKGVGRIWLDNVICSGSEKSIADCNSRGWGNSDCTHEEDAGVICKDERIPGFIELNAIEVNVPRLEEGGIPCQMGWKPHFCCHHAHAQSPHRIYLERQKPSFHLHSVLCAGSEVHFSLCPMEFYKVNSTATCDGAPVVVSCALGHPVWHQQPTPRSKSLSSPILMLKGGARPGEGRVEVLKKGQWGTVCDDRWDLQAASVVCRELGFGSAKEALTGARMGQGMGPIHLNEVRCTGTESSIWECQYKNITEEDCKHSEDAAVKCNVPYMGFDKTIRLAGGRTRSEGRVEVLYGPRGSERWGLICGEGWGTKEAATVCQQLGLGYANSALQIRIVGGRTQFEGRVEVKLGASWGFLCSDGWTTKEAMVACRQLGLGYSLHAVTETWYWDASNVTEMIVSGVRCTGREMSLQQCTHHRTVSCKNTGTRHAAGVICSETASDLVLHSALVQETAYIEDRPLHMLYCAAEENCLSSTARNANWPYGHRRLLRFSSQIHNNGRADFRPKAGRHSWVWHECHRHYHSMDIFTHYDLLTPNGTKVAEGHKASFCLEDSECQELVSKRYECANFGEQGITVGCWDLYRHDIDCQWIDITDVKPGNYILQVVINPNSEVAESDFTNNAMKCNCKYDGHRIWIHNCHVGKDMLFV</sequence>
<evidence type="ECO:0000256" key="9">
    <source>
        <dbReference type="ARBA" id="ARBA00022772"/>
    </source>
</evidence>
<dbReference type="Ensembl" id="ENSLLET00000027664.1">
    <property type="protein sequence ID" value="ENSLLEP00000026631.1"/>
    <property type="gene ID" value="ENSLLEG00000016460.1"/>
</dbReference>
<evidence type="ECO:0000313" key="20">
    <source>
        <dbReference type="Proteomes" id="UP000694569"/>
    </source>
</evidence>
<keyword evidence="5 16" id="KW-0964">Secreted</keyword>
<dbReference type="InterPro" id="IPR050912">
    <property type="entry name" value="LOX-like_protein"/>
</dbReference>
<dbReference type="PROSITE" id="PS00420">
    <property type="entry name" value="SRCR_1"/>
    <property type="match status" value="2"/>
</dbReference>
<dbReference type="Proteomes" id="UP000694569">
    <property type="component" value="Unplaced"/>
</dbReference>
<dbReference type="AlphaFoldDB" id="A0A8C5PQW4"/>
<dbReference type="InterPro" id="IPR001190">
    <property type="entry name" value="SRCR"/>
</dbReference>
<feature type="chain" id="PRO_5034419109" description="Lysyl oxidase homolog" evidence="17">
    <location>
        <begin position="18"/>
        <end position="736"/>
    </location>
</feature>
<dbReference type="InterPro" id="IPR001695">
    <property type="entry name" value="Lysyl_oxidase"/>
</dbReference>
<name>A0A8C5PQW4_9ANUR</name>
<dbReference type="PRINTS" id="PR00074">
    <property type="entry name" value="LYSYLOXIDASE"/>
</dbReference>
<comment type="subcellular location">
    <subcellularLocation>
        <location evidence="2 16">Secreted</location>
        <location evidence="2 16">Extracellular space</location>
    </subcellularLocation>
</comment>
<reference evidence="19" key="1">
    <citation type="submission" date="2025-08" db="UniProtKB">
        <authorList>
            <consortium name="Ensembl"/>
        </authorList>
    </citation>
    <scope>IDENTIFICATION</scope>
</reference>
<evidence type="ECO:0000256" key="5">
    <source>
        <dbReference type="ARBA" id="ARBA00022525"/>
    </source>
</evidence>
<comment type="catalytic activity">
    <reaction evidence="14 16">
        <text>L-lysyl-[protein] + O2 + H2O = (S)-2-amino-6-oxohexanoyl-[protein] + H2O2 + NH4(+)</text>
        <dbReference type="Rhea" id="RHEA:24544"/>
        <dbReference type="Rhea" id="RHEA-COMP:9752"/>
        <dbReference type="Rhea" id="RHEA-COMP:12448"/>
        <dbReference type="ChEBI" id="CHEBI:15377"/>
        <dbReference type="ChEBI" id="CHEBI:15379"/>
        <dbReference type="ChEBI" id="CHEBI:16240"/>
        <dbReference type="ChEBI" id="CHEBI:28938"/>
        <dbReference type="ChEBI" id="CHEBI:29969"/>
        <dbReference type="ChEBI" id="CHEBI:131803"/>
        <dbReference type="EC" id="1.4.3.13"/>
    </reaction>
</comment>